<dbReference type="PANTHER" id="PTHR24261:SF7">
    <property type="entry name" value="KRINGLE DOMAIN-CONTAINING PROTEIN"/>
    <property type="match status" value="1"/>
</dbReference>
<dbReference type="CDD" id="cd00108">
    <property type="entry name" value="KR"/>
    <property type="match status" value="1"/>
</dbReference>
<reference evidence="7" key="1">
    <citation type="submission" date="2025-08" db="UniProtKB">
        <authorList>
            <consortium name="Ensembl"/>
        </authorList>
    </citation>
    <scope>IDENTIFICATION</scope>
</reference>
<reference evidence="7" key="2">
    <citation type="submission" date="2025-09" db="UniProtKB">
        <authorList>
            <consortium name="Ensembl"/>
        </authorList>
    </citation>
    <scope>IDENTIFICATION</scope>
</reference>
<evidence type="ECO:0000313" key="8">
    <source>
        <dbReference type="Proteomes" id="UP000694388"/>
    </source>
</evidence>
<dbReference type="SUPFAM" id="SSF57440">
    <property type="entry name" value="Kringle-like"/>
    <property type="match status" value="2"/>
</dbReference>
<feature type="disulfide bond" evidence="4">
    <location>
        <begin position="48"/>
        <end position="87"/>
    </location>
</feature>
<name>A0A8C4QDN9_EPTBU</name>
<dbReference type="InterPro" id="IPR013806">
    <property type="entry name" value="Kringle-like"/>
</dbReference>
<dbReference type="InterPro" id="IPR018056">
    <property type="entry name" value="Kringle_CS"/>
</dbReference>
<dbReference type="Proteomes" id="UP000694388">
    <property type="component" value="Unplaced"/>
</dbReference>
<evidence type="ECO:0000256" key="3">
    <source>
        <dbReference type="ARBA" id="ARBA00023157"/>
    </source>
</evidence>
<protein>
    <recommendedName>
        <fullName evidence="6">Kringle domain-containing protein</fullName>
    </recommendedName>
</protein>
<evidence type="ECO:0000256" key="2">
    <source>
        <dbReference type="ARBA" id="ARBA00022729"/>
    </source>
</evidence>
<dbReference type="GO" id="GO:0005615">
    <property type="term" value="C:extracellular space"/>
    <property type="evidence" value="ECO:0007669"/>
    <property type="project" value="TreeGrafter"/>
</dbReference>
<dbReference type="PROSITE" id="PS51257">
    <property type="entry name" value="PROKAR_LIPOPROTEIN"/>
    <property type="match status" value="1"/>
</dbReference>
<dbReference type="InterPro" id="IPR000001">
    <property type="entry name" value="Kringle"/>
</dbReference>
<feature type="signal peptide" evidence="5">
    <location>
        <begin position="1"/>
        <end position="23"/>
    </location>
</feature>
<accession>A0A8C4QDN9</accession>
<feature type="chain" id="PRO_5034344662" description="Kringle domain-containing protein" evidence="5">
    <location>
        <begin position="24"/>
        <end position="278"/>
    </location>
</feature>
<dbReference type="Pfam" id="PF00051">
    <property type="entry name" value="Kringle"/>
    <property type="match status" value="1"/>
</dbReference>
<comment type="caution">
    <text evidence="4">Lacks conserved residue(s) required for the propagation of feature annotation.</text>
</comment>
<dbReference type="PROSITE" id="PS00021">
    <property type="entry name" value="KRINGLE_1"/>
    <property type="match status" value="1"/>
</dbReference>
<dbReference type="FunFam" id="2.40.20.10:FF:000001">
    <property type="entry name" value="Urokinase-type plasminogen activator"/>
    <property type="match status" value="1"/>
</dbReference>
<dbReference type="Gene3D" id="2.40.20.10">
    <property type="entry name" value="Plasminogen Kringle 4"/>
    <property type="match status" value="2"/>
</dbReference>
<proteinExistence type="predicted"/>
<evidence type="ECO:0000313" key="7">
    <source>
        <dbReference type="Ensembl" id="ENSEBUP00000013945.1"/>
    </source>
</evidence>
<feature type="domain" description="Kringle" evidence="6">
    <location>
        <begin position="121"/>
        <end position="193"/>
    </location>
</feature>
<dbReference type="SMART" id="SM00130">
    <property type="entry name" value="KR"/>
    <property type="match status" value="2"/>
</dbReference>
<keyword evidence="2 5" id="KW-0732">Signal</keyword>
<dbReference type="AlphaFoldDB" id="A0A8C4QDN9"/>
<evidence type="ECO:0000256" key="4">
    <source>
        <dbReference type="PROSITE-ProRule" id="PRU00121"/>
    </source>
</evidence>
<dbReference type="GO" id="GO:0005102">
    <property type="term" value="F:signaling receptor binding"/>
    <property type="evidence" value="ECO:0007669"/>
    <property type="project" value="TreeGrafter"/>
</dbReference>
<dbReference type="PROSITE" id="PS50070">
    <property type="entry name" value="KRINGLE_2"/>
    <property type="match status" value="2"/>
</dbReference>
<evidence type="ECO:0000259" key="6">
    <source>
        <dbReference type="PROSITE" id="PS50070"/>
    </source>
</evidence>
<dbReference type="Ensembl" id="ENSEBUT00000014521.1">
    <property type="protein sequence ID" value="ENSEBUP00000013945.1"/>
    <property type="gene ID" value="ENSEBUG00000008797.1"/>
</dbReference>
<keyword evidence="1 4" id="KW-0420">Kringle</keyword>
<dbReference type="GO" id="GO:0004175">
    <property type="term" value="F:endopeptidase activity"/>
    <property type="evidence" value="ECO:0007669"/>
    <property type="project" value="TreeGrafter"/>
</dbReference>
<dbReference type="GeneTree" id="ENSGT00940000155208"/>
<keyword evidence="8" id="KW-1185">Reference proteome</keyword>
<organism evidence="7 8">
    <name type="scientific">Eptatretus burgeri</name>
    <name type="common">Inshore hagfish</name>
    <dbReference type="NCBI Taxonomy" id="7764"/>
    <lineage>
        <taxon>Eukaryota</taxon>
        <taxon>Metazoa</taxon>
        <taxon>Chordata</taxon>
        <taxon>Craniata</taxon>
        <taxon>Vertebrata</taxon>
        <taxon>Cyclostomata</taxon>
        <taxon>Myxini</taxon>
        <taxon>Myxiniformes</taxon>
        <taxon>Myxinidae</taxon>
        <taxon>Eptatretinae</taxon>
        <taxon>Eptatretus</taxon>
    </lineage>
</organism>
<evidence type="ECO:0000256" key="5">
    <source>
        <dbReference type="SAM" id="SignalP"/>
    </source>
</evidence>
<sequence>MTCSKKLNLFLLVISCFFSLQGCVEDCFHCRGMDYRGEINKTMSGITCLHWDSLSPKQYRRTPDRYPDGDLRENFCRNPDNDRKPWCYKSTNTSDGDPNWEYCDIPRCYVKFPKIQNITTKCFNVRSTAYRGKVSKTRSGLTCQRWDDQKPHEHNRNKKDYPCSEWSVQRSTPTLQIDIFHKRRGEILKPIHYLLFYTELNHDTTNNYSIFFSDRLSPITTSLITHIENEANEYHEEWQNMNEILIYLQSFRRELKNIISRLLEDLSHPLTLDKSKER</sequence>
<keyword evidence="3 4" id="KW-1015">Disulfide bond</keyword>
<dbReference type="PANTHER" id="PTHR24261">
    <property type="entry name" value="PLASMINOGEN-RELATED"/>
    <property type="match status" value="1"/>
</dbReference>
<dbReference type="InterPro" id="IPR038178">
    <property type="entry name" value="Kringle_sf"/>
</dbReference>
<evidence type="ECO:0000256" key="1">
    <source>
        <dbReference type="ARBA" id="ARBA00022572"/>
    </source>
</evidence>
<dbReference type="InterPro" id="IPR050759">
    <property type="entry name" value="Serine_protease_kringle"/>
</dbReference>
<dbReference type="PRINTS" id="PR00018">
    <property type="entry name" value="KRINGLE"/>
</dbReference>
<feature type="domain" description="Kringle" evidence="6">
    <location>
        <begin position="26"/>
        <end position="108"/>
    </location>
</feature>